<dbReference type="RefSeq" id="WP_126725394.1">
    <property type="nucleotide sequence ID" value="NZ_RYZH01000018.1"/>
</dbReference>
<dbReference type="EMBL" id="RYZH01000018">
    <property type="protein sequence ID" value="RUL87684.1"/>
    <property type="molecule type" value="Genomic_DNA"/>
</dbReference>
<evidence type="ECO:0000313" key="3">
    <source>
        <dbReference type="Proteomes" id="UP000280296"/>
    </source>
</evidence>
<keyword evidence="3" id="KW-1185">Reference proteome</keyword>
<dbReference type="InterPro" id="IPR013424">
    <property type="entry name" value="Ice-binding_C"/>
</dbReference>
<dbReference type="Proteomes" id="UP000280296">
    <property type="component" value="Unassembled WGS sequence"/>
</dbReference>
<reference evidence="2 3" key="1">
    <citation type="submission" date="2018-12" db="EMBL/GenBank/DDBJ databases">
        <authorList>
            <person name="Toschakov S.V."/>
        </authorList>
    </citation>
    <scope>NUCLEOTIDE SEQUENCE [LARGE SCALE GENOMIC DNA]</scope>
    <source>
        <strain evidence="2 3">GM2012</strain>
    </source>
</reference>
<organism evidence="2 3">
    <name type="scientific">Tautonia sociabilis</name>
    <dbReference type="NCBI Taxonomy" id="2080755"/>
    <lineage>
        <taxon>Bacteria</taxon>
        <taxon>Pseudomonadati</taxon>
        <taxon>Planctomycetota</taxon>
        <taxon>Planctomycetia</taxon>
        <taxon>Isosphaerales</taxon>
        <taxon>Isosphaeraceae</taxon>
        <taxon>Tautonia</taxon>
    </lineage>
</organism>
<dbReference type="Pfam" id="PF07589">
    <property type="entry name" value="PEP-CTERM"/>
    <property type="match status" value="1"/>
</dbReference>
<sequence length="236" mass="24386">MGTLKRGRPGRLSLALMIAGIGMGIATDNRARASAIEPKVEQRAVYYSTSGTIGTPGDGSAEFIGFEGIGGSWSSSAPAGVFYAPGVFSLGAFQVSGLSPGKAREFDALPFSITLNVFGDPYAGQAISRIRIDGVLDGELSNTPGRGLLASVKSVSQIGSPIGTPPFRLEDLQILAPQFLLPAGSMPSRLNPIYGYVGSAVPEPTALVTLGLGAAVVAWRSIRRSRRPARPPVSAG</sequence>
<evidence type="ECO:0000259" key="1">
    <source>
        <dbReference type="Pfam" id="PF07589"/>
    </source>
</evidence>
<proteinExistence type="predicted"/>
<accession>A0A432MJU5</accession>
<gene>
    <name evidence="2" type="ORF">TsocGM_10885</name>
</gene>
<feature type="domain" description="Ice-binding protein C-terminal" evidence="1">
    <location>
        <begin position="200"/>
        <end position="224"/>
    </location>
</feature>
<name>A0A432MJU5_9BACT</name>
<dbReference type="AlphaFoldDB" id="A0A432MJU5"/>
<reference evidence="2 3" key="2">
    <citation type="submission" date="2019-01" db="EMBL/GenBank/DDBJ databases">
        <title>Tautonia sociabilis, a novel thermotolerant planctomycete of Isosphaeraceae family, isolated from a 4000 m deep subterranean habitat.</title>
        <authorList>
            <person name="Kovaleva O.L."/>
            <person name="Elcheninov A.G."/>
            <person name="Van Heerden E."/>
            <person name="Toshchakov S.V."/>
            <person name="Novikov A."/>
            <person name="Bonch-Osmolovskaya E.A."/>
            <person name="Kublanov I.V."/>
        </authorList>
    </citation>
    <scope>NUCLEOTIDE SEQUENCE [LARGE SCALE GENOMIC DNA]</scope>
    <source>
        <strain evidence="2 3">GM2012</strain>
    </source>
</reference>
<protein>
    <submittedName>
        <fullName evidence="2">PEP-CTERM sorting domain-containing protein</fullName>
    </submittedName>
</protein>
<comment type="caution">
    <text evidence="2">The sequence shown here is derived from an EMBL/GenBank/DDBJ whole genome shotgun (WGS) entry which is preliminary data.</text>
</comment>
<evidence type="ECO:0000313" key="2">
    <source>
        <dbReference type="EMBL" id="RUL87684.1"/>
    </source>
</evidence>